<dbReference type="STRING" id="6205.A0A0R3X802"/>
<reference evidence="2 3" key="2">
    <citation type="submission" date="2018-11" db="EMBL/GenBank/DDBJ databases">
        <authorList>
            <consortium name="Pathogen Informatics"/>
        </authorList>
    </citation>
    <scope>NUCLEOTIDE SEQUENCE [LARGE SCALE GENOMIC DNA]</scope>
</reference>
<evidence type="ECO:0000313" key="3">
    <source>
        <dbReference type="Proteomes" id="UP000274429"/>
    </source>
</evidence>
<gene>
    <name evidence="2" type="ORF">TTAC_LOCUS9662</name>
</gene>
<proteinExistence type="predicted"/>
<name>A0A0R3X802_HYDTA</name>
<dbReference type="Proteomes" id="UP000274429">
    <property type="component" value="Unassembled WGS sequence"/>
</dbReference>
<feature type="compositionally biased region" description="Pro residues" evidence="1">
    <location>
        <begin position="441"/>
        <end position="457"/>
    </location>
</feature>
<reference evidence="4" key="1">
    <citation type="submission" date="2017-02" db="UniProtKB">
        <authorList>
            <consortium name="WormBaseParasite"/>
        </authorList>
    </citation>
    <scope>IDENTIFICATION</scope>
</reference>
<keyword evidence="3" id="KW-1185">Reference proteome</keyword>
<evidence type="ECO:0000256" key="1">
    <source>
        <dbReference type="SAM" id="MobiDB-lite"/>
    </source>
</evidence>
<accession>A0A0R3X802</accession>
<dbReference type="EMBL" id="UYWX01020965">
    <property type="protein sequence ID" value="VDM34551.1"/>
    <property type="molecule type" value="Genomic_DNA"/>
</dbReference>
<sequence>MPHRSSSSECGSNRRRRRWQWRCLTCLGCTTRCTGDVSLFHAIARGDSEELERCMQCLRTSPILLTVRRGHPNKVLGTFFQECSPAIWAVECRQWHLLPLLSHYGYDINRPQICRRWTCFCRNQLRPNNSPYRRLWTRGQYTYQSVLDYFFASVYEHIGEFEDTPLLQTPDVRENPLEPLLSHSNDLLSHGVDVHRIDSIIVFNSLAGSFDRYMCHYFDASDNVLPDIPKEAGTFVELEVLQHLIENGFSEFEFLEYVSPNTNWFGILICLLAHPRLPKIVEANRAVPPLLRSAALLFINLLVWRHSAPTSTDLQDCVNNLRLRKTYIRRYADQRNVFTARVANIIRESDNMLRSPPTLGLLARNRIRGLLGGMNFKAKVASLGLPQNLATFLVLVSAEHMSWIRTSPFVVAVATGKLTIASFEELERLSDELSCSLSPLQPPPLRTIRQSPPPLPRLPSVTRAVESEPPVRCETVKRRASACSRVNRLQPMSGPVLRLQRSMTAVVRGPRPSSAPLLKVTQRLQLSVR</sequence>
<dbReference type="OrthoDB" id="6231517at2759"/>
<dbReference type="AlphaFoldDB" id="A0A0R3X802"/>
<organism evidence="4">
    <name type="scientific">Hydatigena taeniaeformis</name>
    <name type="common">Feline tapeworm</name>
    <name type="synonym">Taenia taeniaeformis</name>
    <dbReference type="NCBI Taxonomy" id="6205"/>
    <lineage>
        <taxon>Eukaryota</taxon>
        <taxon>Metazoa</taxon>
        <taxon>Spiralia</taxon>
        <taxon>Lophotrochozoa</taxon>
        <taxon>Platyhelminthes</taxon>
        <taxon>Cestoda</taxon>
        <taxon>Eucestoda</taxon>
        <taxon>Cyclophyllidea</taxon>
        <taxon>Taeniidae</taxon>
        <taxon>Hydatigera</taxon>
    </lineage>
</organism>
<dbReference type="WBParaSite" id="TTAC_0000967701-mRNA-1">
    <property type="protein sequence ID" value="TTAC_0000967701-mRNA-1"/>
    <property type="gene ID" value="TTAC_0000967701"/>
</dbReference>
<evidence type="ECO:0000313" key="2">
    <source>
        <dbReference type="EMBL" id="VDM34551.1"/>
    </source>
</evidence>
<feature type="region of interest" description="Disordered" evidence="1">
    <location>
        <begin position="441"/>
        <end position="463"/>
    </location>
</feature>
<evidence type="ECO:0000313" key="4">
    <source>
        <dbReference type="WBParaSite" id="TTAC_0000967701-mRNA-1"/>
    </source>
</evidence>
<protein>
    <submittedName>
        <fullName evidence="4">NR LBD domain-containing protein</fullName>
    </submittedName>
</protein>